<dbReference type="SMART" id="SM00653">
    <property type="entry name" value="eIF2B_5"/>
    <property type="match status" value="1"/>
</dbReference>
<organism evidence="6 7">
    <name type="scientific">Lagenidium giganteum</name>
    <dbReference type="NCBI Taxonomy" id="4803"/>
    <lineage>
        <taxon>Eukaryota</taxon>
        <taxon>Sar</taxon>
        <taxon>Stramenopiles</taxon>
        <taxon>Oomycota</taxon>
        <taxon>Peronosporomycetes</taxon>
        <taxon>Pythiales</taxon>
        <taxon>Pythiaceae</taxon>
    </lineage>
</organism>
<dbReference type="GO" id="GO:0003743">
    <property type="term" value="F:translation initiation factor activity"/>
    <property type="evidence" value="ECO:0007669"/>
    <property type="project" value="UniProtKB-KW"/>
</dbReference>
<feature type="compositionally biased region" description="Polar residues" evidence="4">
    <location>
        <begin position="1"/>
        <end position="10"/>
    </location>
</feature>
<dbReference type="SUPFAM" id="SSF100966">
    <property type="entry name" value="Translation initiation factor 2 beta, aIF2beta, N-terminal domain"/>
    <property type="match status" value="1"/>
</dbReference>
<gene>
    <name evidence="6" type="ORF">N0F65_010178</name>
</gene>
<dbReference type="InterPro" id="IPR045196">
    <property type="entry name" value="IF2/IF5"/>
</dbReference>
<evidence type="ECO:0000313" key="6">
    <source>
        <dbReference type="EMBL" id="DBA01768.1"/>
    </source>
</evidence>
<comment type="caution">
    <text evidence="6">The sequence shown here is derived from an EMBL/GenBank/DDBJ whole genome shotgun (WGS) entry which is preliminary data.</text>
</comment>
<dbReference type="AlphaFoldDB" id="A0AAV2Z318"/>
<reference evidence="6" key="1">
    <citation type="submission" date="2022-11" db="EMBL/GenBank/DDBJ databases">
        <authorList>
            <person name="Morgan W.R."/>
            <person name="Tartar A."/>
        </authorList>
    </citation>
    <scope>NUCLEOTIDE SEQUENCE</scope>
    <source>
        <strain evidence="6">ARSEF 373</strain>
    </source>
</reference>
<feature type="region of interest" description="Disordered" evidence="4">
    <location>
        <begin position="1"/>
        <end position="111"/>
    </location>
</feature>
<dbReference type="Proteomes" id="UP001146120">
    <property type="component" value="Unassembled WGS sequence"/>
</dbReference>
<dbReference type="InterPro" id="IPR016189">
    <property type="entry name" value="Transl_init_fac_IF2/IF5_N"/>
</dbReference>
<dbReference type="InterPro" id="IPR016190">
    <property type="entry name" value="Transl_init_fac_IF2/IF5_Zn-bd"/>
</dbReference>
<feature type="non-terminal residue" evidence="6">
    <location>
        <position position="1"/>
    </location>
</feature>
<keyword evidence="2" id="KW-0396">Initiation factor</keyword>
<feature type="compositionally biased region" description="Basic residues" evidence="4">
    <location>
        <begin position="77"/>
        <end position="86"/>
    </location>
</feature>
<keyword evidence="7" id="KW-1185">Reference proteome</keyword>
<dbReference type="GO" id="GO:0003729">
    <property type="term" value="F:mRNA binding"/>
    <property type="evidence" value="ECO:0007669"/>
    <property type="project" value="TreeGrafter"/>
</dbReference>
<dbReference type="FunFam" id="3.30.30.170:FF:000001">
    <property type="entry name" value="Eukaryotic translation initiation factor 2 subunit"/>
    <property type="match status" value="1"/>
</dbReference>
<feature type="compositionally biased region" description="Low complexity" evidence="4">
    <location>
        <begin position="97"/>
        <end position="111"/>
    </location>
</feature>
<evidence type="ECO:0000256" key="2">
    <source>
        <dbReference type="ARBA" id="ARBA00022540"/>
    </source>
</evidence>
<evidence type="ECO:0000256" key="3">
    <source>
        <dbReference type="ARBA" id="ARBA00022917"/>
    </source>
</evidence>
<reference evidence="6" key="2">
    <citation type="journal article" date="2023" name="Microbiol Resour">
        <title>Decontamination and Annotation of the Draft Genome Sequence of the Oomycete Lagenidium giganteum ARSEF 373.</title>
        <authorList>
            <person name="Morgan W.R."/>
            <person name="Tartar A."/>
        </authorList>
    </citation>
    <scope>NUCLEOTIDE SEQUENCE</scope>
    <source>
        <strain evidence="6">ARSEF 373</strain>
    </source>
</reference>
<comment type="similarity">
    <text evidence="1">Belongs to the eIF-2-beta/eIF-5 family.</text>
</comment>
<protein>
    <recommendedName>
        <fullName evidence="5">Translation initiation factor IF2/IF5 domain-containing protein</fullName>
    </recommendedName>
</protein>
<dbReference type="GO" id="GO:0001731">
    <property type="term" value="P:formation of translation preinitiation complex"/>
    <property type="evidence" value="ECO:0007669"/>
    <property type="project" value="TreeGrafter"/>
</dbReference>
<dbReference type="Gene3D" id="3.30.30.170">
    <property type="match status" value="1"/>
</dbReference>
<dbReference type="EMBL" id="DAKRPA010000042">
    <property type="protein sequence ID" value="DBA01768.1"/>
    <property type="molecule type" value="Genomic_DNA"/>
</dbReference>
<evidence type="ECO:0000313" key="7">
    <source>
        <dbReference type="Proteomes" id="UP001146120"/>
    </source>
</evidence>
<dbReference type="GO" id="GO:0031369">
    <property type="term" value="F:translation initiation factor binding"/>
    <property type="evidence" value="ECO:0007669"/>
    <property type="project" value="TreeGrafter"/>
</dbReference>
<dbReference type="GO" id="GO:0005850">
    <property type="term" value="C:eukaryotic translation initiation factor 2 complex"/>
    <property type="evidence" value="ECO:0007669"/>
    <property type="project" value="TreeGrafter"/>
</dbReference>
<dbReference type="SUPFAM" id="SSF75689">
    <property type="entry name" value="Zinc-binding domain of translation initiation factor 2 beta"/>
    <property type="match status" value="1"/>
</dbReference>
<evidence type="ECO:0000256" key="4">
    <source>
        <dbReference type="SAM" id="MobiDB-lite"/>
    </source>
</evidence>
<sequence length="279" mass="31441">GVGARGTNQRLWRAQKQRSDGNARQRRRERPSVAVCVKQEEEEERMADVAEKQHAEGEVAPPPAPEDVAALFDLSKVKKKKKKVKKDKKEDGEEGADAPADAEAGASSGASSVLVQDPATYSYKDELLARIMSKLHENNPELTDRKRHTMKPPQLMRVGTKKTLWVNFQEICSMMHRNPEHVLQFTLSELGTEGSIDGNQRLVIRGRYVPKYIESLLRKYITEYVTCQMCRSPNTTLTRDSVSRLYFVHCQDCGSSRSVSAIRSGFHAATRADRRAARK</sequence>
<dbReference type="PANTHER" id="PTHR23001">
    <property type="entry name" value="EUKARYOTIC TRANSLATION INITIATION FACTOR"/>
    <property type="match status" value="1"/>
</dbReference>
<keyword evidence="3" id="KW-0648">Protein biosynthesis</keyword>
<accession>A0AAV2Z318</accession>
<feature type="compositionally biased region" description="Basic and acidic residues" evidence="4">
    <location>
        <begin position="46"/>
        <end position="57"/>
    </location>
</feature>
<evidence type="ECO:0000256" key="1">
    <source>
        <dbReference type="ARBA" id="ARBA00010397"/>
    </source>
</evidence>
<dbReference type="PANTHER" id="PTHR23001:SF3">
    <property type="entry name" value="EUKARYOTIC TRANSLATION INITIATION FACTOR 2 SUBUNIT 2"/>
    <property type="match status" value="1"/>
</dbReference>
<evidence type="ECO:0000259" key="5">
    <source>
        <dbReference type="SMART" id="SM00653"/>
    </source>
</evidence>
<name>A0AAV2Z318_9STRA</name>
<dbReference type="InterPro" id="IPR002735">
    <property type="entry name" value="Transl_init_fac_IF2/IF5_dom"/>
</dbReference>
<proteinExistence type="inferred from homology"/>
<feature type="domain" description="Translation initiation factor IF2/IF5" evidence="5">
    <location>
        <begin position="145"/>
        <end position="256"/>
    </location>
</feature>
<dbReference type="Pfam" id="PF01873">
    <property type="entry name" value="eIF-5_eIF-2B"/>
    <property type="match status" value="1"/>
</dbReference>